<dbReference type="Pfam" id="PF02597">
    <property type="entry name" value="ThiS"/>
    <property type="match status" value="1"/>
</dbReference>
<proteinExistence type="predicted"/>
<evidence type="ECO:0000313" key="1">
    <source>
        <dbReference type="EMBL" id="ASJ70528.1"/>
    </source>
</evidence>
<evidence type="ECO:0000313" key="2">
    <source>
        <dbReference type="Proteomes" id="UP000250079"/>
    </source>
</evidence>
<dbReference type="RefSeq" id="WP_088916065.1">
    <property type="nucleotide sequence ID" value="NZ_CP018632.1"/>
</dbReference>
<dbReference type="Gene3D" id="3.10.20.30">
    <property type="match status" value="1"/>
</dbReference>
<dbReference type="CDD" id="cd17040">
    <property type="entry name" value="Ubl_MoaD_like"/>
    <property type="match status" value="1"/>
</dbReference>
<dbReference type="InterPro" id="IPR003749">
    <property type="entry name" value="ThiS/MoaD-like"/>
</dbReference>
<dbReference type="SUPFAM" id="SSF54285">
    <property type="entry name" value="MoaD/ThiS"/>
    <property type="match status" value="1"/>
</dbReference>
<gene>
    <name evidence="1" type="ORF">IMCC3135_02070</name>
</gene>
<dbReference type="OrthoDB" id="8087696at2"/>
<accession>A0A2Z2NL54</accession>
<name>A0A2Z2NL54_9GAMM</name>
<organism evidence="1 2">
    <name type="scientific">Granulosicoccus antarcticus IMCC3135</name>
    <dbReference type="NCBI Taxonomy" id="1192854"/>
    <lineage>
        <taxon>Bacteria</taxon>
        <taxon>Pseudomonadati</taxon>
        <taxon>Pseudomonadota</taxon>
        <taxon>Gammaproteobacteria</taxon>
        <taxon>Chromatiales</taxon>
        <taxon>Granulosicoccaceae</taxon>
        <taxon>Granulosicoccus</taxon>
    </lineage>
</organism>
<evidence type="ECO:0008006" key="3">
    <source>
        <dbReference type="Google" id="ProtNLM"/>
    </source>
</evidence>
<dbReference type="InterPro" id="IPR012675">
    <property type="entry name" value="Beta-grasp_dom_sf"/>
</dbReference>
<keyword evidence="2" id="KW-1185">Reference proteome</keyword>
<protein>
    <recommendedName>
        <fullName evidence="3">MoaD/ThiS family protein</fullName>
    </recommendedName>
</protein>
<dbReference type="KEGG" id="gai:IMCC3135_02070"/>
<reference evidence="1 2" key="1">
    <citation type="submission" date="2016-12" db="EMBL/GenBank/DDBJ databases">
        <authorList>
            <person name="Song W.-J."/>
            <person name="Kurnit D.M."/>
        </authorList>
    </citation>
    <scope>NUCLEOTIDE SEQUENCE [LARGE SCALE GENOMIC DNA]</scope>
    <source>
        <strain evidence="1 2">IMCC3135</strain>
    </source>
</reference>
<dbReference type="EMBL" id="CP018632">
    <property type="protein sequence ID" value="ASJ70528.1"/>
    <property type="molecule type" value="Genomic_DNA"/>
</dbReference>
<dbReference type="Proteomes" id="UP000250079">
    <property type="component" value="Chromosome"/>
</dbReference>
<sequence length="83" mass="9201">MTEHEVKLWSALRPFAQGSDTVRIKARNIRELFARLEADYPGMAPFIAQGIAVSIDGTLYRDSWDTPLPAGAEVFLLPRIQGG</sequence>
<dbReference type="InterPro" id="IPR016155">
    <property type="entry name" value="Mopterin_synth/thiamin_S_b"/>
</dbReference>
<dbReference type="AlphaFoldDB" id="A0A2Z2NL54"/>